<dbReference type="InterPro" id="IPR005069">
    <property type="entry name" value="Nucl-diP-sugar_transferase"/>
</dbReference>
<dbReference type="GO" id="GO:0035252">
    <property type="term" value="F:UDP-xylosyltransferase activity"/>
    <property type="evidence" value="ECO:0007669"/>
    <property type="project" value="TreeGrafter"/>
</dbReference>
<proteinExistence type="predicted"/>
<feature type="transmembrane region" description="Helical" evidence="1">
    <location>
        <begin position="140"/>
        <end position="155"/>
    </location>
</feature>
<dbReference type="Pfam" id="PF03407">
    <property type="entry name" value="Nucleotid_trans"/>
    <property type="match status" value="1"/>
</dbReference>
<dbReference type="GO" id="GO:0005794">
    <property type="term" value="C:Golgi apparatus"/>
    <property type="evidence" value="ECO:0007669"/>
    <property type="project" value="TreeGrafter"/>
</dbReference>
<dbReference type="Proteomes" id="UP001163823">
    <property type="component" value="Chromosome 7"/>
</dbReference>
<keyword evidence="1" id="KW-0812">Transmembrane</keyword>
<gene>
    <name evidence="3" type="ORF">O6P43_017708</name>
</gene>
<feature type="transmembrane region" description="Helical" evidence="1">
    <location>
        <begin position="87"/>
        <end position="105"/>
    </location>
</feature>
<accession>A0AAD7LQU4</accession>
<dbReference type="InterPro" id="IPR052636">
    <property type="entry name" value="UDP-D-xylose:L-fucose_XylT"/>
</dbReference>
<evidence type="ECO:0000313" key="4">
    <source>
        <dbReference type="Proteomes" id="UP001163823"/>
    </source>
</evidence>
<name>A0AAD7LQU4_QUISA</name>
<keyword evidence="1" id="KW-0472">Membrane</keyword>
<evidence type="ECO:0000256" key="1">
    <source>
        <dbReference type="SAM" id="Phobius"/>
    </source>
</evidence>
<protein>
    <submittedName>
        <fullName evidence="3">Glycosyltransferase</fullName>
    </submittedName>
</protein>
<organism evidence="3 4">
    <name type="scientific">Quillaja saponaria</name>
    <name type="common">Soap bark tree</name>
    <dbReference type="NCBI Taxonomy" id="32244"/>
    <lineage>
        <taxon>Eukaryota</taxon>
        <taxon>Viridiplantae</taxon>
        <taxon>Streptophyta</taxon>
        <taxon>Embryophyta</taxon>
        <taxon>Tracheophyta</taxon>
        <taxon>Spermatophyta</taxon>
        <taxon>Magnoliopsida</taxon>
        <taxon>eudicotyledons</taxon>
        <taxon>Gunneridae</taxon>
        <taxon>Pentapetalae</taxon>
        <taxon>rosids</taxon>
        <taxon>fabids</taxon>
        <taxon>Fabales</taxon>
        <taxon>Quillajaceae</taxon>
        <taxon>Quillaja</taxon>
    </lineage>
</organism>
<dbReference type="AlphaFoldDB" id="A0AAD7LQU4"/>
<dbReference type="EMBL" id="JARAOO010000007">
    <property type="protein sequence ID" value="KAJ7962493.1"/>
    <property type="molecule type" value="Genomic_DNA"/>
</dbReference>
<keyword evidence="1" id="KW-1133">Transmembrane helix</keyword>
<feature type="domain" description="Nucleotide-diphospho-sugar transferase" evidence="2">
    <location>
        <begin position="314"/>
        <end position="525"/>
    </location>
</feature>
<comment type="caution">
    <text evidence="3">The sequence shown here is derived from an EMBL/GenBank/DDBJ whole genome shotgun (WGS) entry which is preliminary data.</text>
</comment>
<reference evidence="3" key="1">
    <citation type="journal article" date="2023" name="Science">
        <title>Elucidation of the pathway for biosynthesis of saponin adjuvants from the soapbark tree.</title>
        <authorList>
            <person name="Reed J."/>
            <person name="Orme A."/>
            <person name="El-Demerdash A."/>
            <person name="Owen C."/>
            <person name="Martin L.B.B."/>
            <person name="Misra R.C."/>
            <person name="Kikuchi S."/>
            <person name="Rejzek M."/>
            <person name="Martin A.C."/>
            <person name="Harkess A."/>
            <person name="Leebens-Mack J."/>
            <person name="Louveau T."/>
            <person name="Stephenson M.J."/>
            <person name="Osbourn A."/>
        </authorList>
    </citation>
    <scope>NUCLEOTIDE SEQUENCE</scope>
    <source>
        <strain evidence="3">S10</strain>
    </source>
</reference>
<keyword evidence="4" id="KW-1185">Reference proteome</keyword>
<evidence type="ECO:0000259" key="2">
    <source>
        <dbReference type="Pfam" id="PF03407"/>
    </source>
</evidence>
<dbReference type="PANTHER" id="PTHR47032">
    <property type="entry name" value="UDP-D-XYLOSE:L-FUCOSE ALPHA-1,3-D-XYLOSYLTRANSFERASE-RELATED"/>
    <property type="match status" value="1"/>
</dbReference>
<sequence>MGDEQEAATGSSYRRRTPYTYNLFWRYCPTMIINCGIPNSHSNNPTRHSNSPTRHKILNSTIVTLLCFLQIKSTGKDELSPFREKPVTAMASIISFIVYFLLSGANQIFPNFACEQLVKLIGSTLLASLVSLLLPKSWRFVSYGLYVLLLVADFHQKIRNLYQTYVQSGLHRRRPSHVRREAPLLPETVYFTDDGAMPLRFLRRRPPHNRDRFAHGISPHSSFISQRPVSNFKLFTIIILLFLILVLGVFLIWVSMPESLSSSNKPAITKWHNYTLIEAASFVAKNGTVIVCAVSQPYLPFLNNWLISITRQKHQDKVLVIAEDYGTLDKVNERWPGHAVLIPPDEFGSKGFINFAARRPRHLLRILELGYNVMYNDVDLVWLADPFAYLLGNHDIYFADDMAAVKPLNHSQDLPSPGKKGRTYICSCMIFLRPTDGAKLVTRKWIEELHFQPLSKSNKSNYQSAFNWALKKTAREADLYLLPQVAFPPGRLFFKNKTWVKETKGKHVIIQNDYITSSKKKIMRFRQFGLWLVDDHSIESPLGKM</sequence>
<dbReference type="PANTHER" id="PTHR47032:SF1">
    <property type="entry name" value="UDP-D-XYLOSE:L-FUCOSE ALPHA-1,3-D-XYLOSYLTRANSFERASE-RELATED"/>
    <property type="match status" value="1"/>
</dbReference>
<feature type="transmembrane region" description="Helical" evidence="1">
    <location>
        <begin position="234"/>
        <end position="256"/>
    </location>
</feature>
<evidence type="ECO:0000313" key="3">
    <source>
        <dbReference type="EMBL" id="KAJ7962493.1"/>
    </source>
</evidence>
<dbReference type="KEGG" id="qsa:O6P43_017708"/>
<dbReference type="GO" id="GO:0010306">
    <property type="term" value="P:rhamnogalacturonan II biosynthetic process"/>
    <property type="evidence" value="ECO:0007669"/>
    <property type="project" value="TreeGrafter"/>
</dbReference>